<feature type="compositionally biased region" description="Polar residues" evidence="1">
    <location>
        <begin position="308"/>
        <end position="319"/>
    </location>
</feature>
<evidence type="ECO:0000313" key="3">
    <source>
        <dbReference type="Proteomes" id="UP001383192"/>
    </source>
</evidence>
<keyword evidence="3" id="KW-1185">Reference proteome</keyword>
<name>A0AAW0DSD3_9AGAR</name>
<evidence type="ECO:0000256" key="1">
    <source>
        <dbReference type="SAM" id="MobiDB-lite"/>
    </source>
</evidence>
<feature type="compositionally biased region" description="Low complexity" evidence="1">
    <location>
        <begin position="294"/>
        <end position="307"/>
    </location>
</feature>
<feature type="compositionally biased region" description="Polar residues" evidence="1">
    <location>
        <begin position="172"/>
        <end position="187"/>
    </location>
</feature>
<dbReference type="AlphaFoldDB" id="A0AAW0DSD3"/>
<evidence type="ECO:0008006" key="4">
    <source>
        <dbReference type="Google" id="ProtNLM"/>
    </source>
</evidence>
<feature type="region of interest" description="Disordered" evidence="1">
    <location>
        <begin position="35"/>
        <end position="62"/>
    </location>
</feature>
<feature type="compositionally biased region" description="Polar residues" evidence="1">
    <location>
        <begin position="214"/>
        <end position="224"/>
    </location>
</feature>
<feature type="compositionally biased region" description="Low complexity" evidence="1">
    <location>
        <begin position="544"/>
        <end position="566"/>
    </location>
</feature>
<feature type="region of interest" description="Disordered" evidence="1">
    <location>
        <begin position="151"/>
        <end position="326"/>
    </location>
</feature>
<protein>
    <recommendedName>
        <fullName evidence="4">BRCT domain-containing protein</fullName>
    </recommendedName>
</protein>
<proteinExistence type="predicted"/>
<gene>
    <name evidence="2" type="ORF">VNI00_003721</name>
</gene>
<feature type="region of interest" description="Disordered" evidence="1">
    <location>
        <begin position="385"/>
        <end position="438"/>
    </location>
</feature>
<accession>A0AAW0DSD3</accession>
<organism evidence="2 3">
    <name type="scientific">Paramarasmius palmivorus</name>
    <dbReference type="NCBI Taxonomy" id="297713"/>
    <lineage>
        <taxon>Eukaryota</taxon>
        <taxon>Fungi</taxon>
        <taxon>Dikarya</taxon>
        <taxon>Basidiomycota</taxon>
        <taxon>Agaricomycotina</taxon>
        <taxon>Agaricomycetes</taxon>
        <taxon>Agaricomycetidae</taxon>
        <taxon>Agaricales</taxon>
        <taxon>Marasmiineae</taxon>
        <taxon>Marasmiaceae</taxon>
        <taxon>Paramarasmius</taxon>
    </lineage>
</organism>
<dbReference type="EMBL" id="JAYKXP010000009">
    <property type="protein sequence ID" value="KAK7054523.1"/>
    <property type="molecule type" value="Genomic_DNA"/>
</dbReference>
<sequence length="642" mass="72435">MRNINTEFRPFQTLTLVLSPGRSKNVESGEYYLVPNHSTSRPGSKRIVKRPNPPPTSPPLDEDFDAITQDRTTIHGRGPNGDRFSWVPTQAPLDSDFDAVTYTNYTGFEKLNEEDEIREEEVVRGVPEQVELEEVDEGDGVGGVRESEYWVHNPAAPSSSRNGDGYHHNRQRYPQSPRVQSPRAQSPRQHRTQPSEDFRSRYTTTSRSPERTRNLQNGADSSMSRYEILRSPTQRSTAPRLDDRRKAQNGYHRLPSERGHENTQQPIPSQSRPTKRSRAESTPNPRYKPKTQTKPRTTTTNGNVNGNQSTRPPAKQQSYEVVKSRVLEDTPEKTVTISTWRERVANELNGYGLRSGRESVAEMSVYYVNAEDYVDELNGRVYEVNGRKGSQSRSRSRSRSRLEQPVEWMGSHSPQMKKGRLSGGSRKGKERAFDDTSEVARSHIRDRVLTPWPAASEMGEIVDDDADDDPLLKHQRSRSLPMQLPDWEYDNHRIPDQTLPRTSTPLRGRTSPEQSLRNGHLSNGNGFTAPRSISLLPTREGSTISSIRGPRQSSSSPRAQSASTQPSSVQALDVVLGSCEPPLVHLAPILTEMGIRTEEHLRAIAKLSEATRDRELKEVAFKKGVTVVEWAILLDKLRTLSL</sequence>
<reference evidence="2 3" key="1">
    <citation type="submission" date="2024-01" db="EMBL/GenBank/DDBJ databases">
        <title>A draft genome for a cacao thread blight-causing isolate of Paramarasmius palmivorus.</title>
        <authorList>
            <person name="Baruah I.K."/>
            <person name="Bukari Y."/>
            <person name="Amoako-Attah I."/>
            <person name="Meinhardt L.W."/>
            <person name="Bailey B.A."/>
            <person name="Cohen S.P."/>
        </authorList>
    </citation>
    <scope>NUCLEOTIDE SEQUENCE [LARGE SCALE GENOMIC DNA]</scope>
    <source>
        <strain evidence="2 3">GH-12</strain>
    </source>
</reference>
<dbReference type="Proteomes" id="UP001383192">
    <property type="component" value="Unassembled WGS sequence"/>
</dbReference>
<comment type="caution">
    <text evidence="2">The sequence shown here is derived from an EMBL/GenBank/DDBJ whole genome shotgun (WGS) entry which is preliminary data.</text>
</comment>
<feature type="region of interest" description="Disordered" evidence="1">
    <location>
        <begin position="483"/>
        <end position="566"/>
    </location>
</feature>
<feature type="compositionally biased region" description="Polar residues" evidence="1">
    <location>
        <begin position="262"/>
        <end position="272"/>
    </location>
</feature>
<feature type="compositionally biased region" description="Polar residues" evidence="1">
    <location>
        <begin position="499"/>
        <end position="526"/>
    </location>
</feature>
<evidence type="ECO:0000313" key="2">
    <source>
        <dbReference type="EMBL" id="KAK7054523.1"/>
    </source>
</evidence>